<dbReference type="RefSeq" id="WP_090253107.1">
    <property type="nucleotide sequence ID" value="NZ_FPAS01000007.1"/>
</dbReference>
<dbReference type="STRING" id="477690.SAMN05216474_3077"/>
<reference evidence="2 3" key="1">
    <citation type="submission" date="2016-10" db="EMBL/GenBank/DDBJ databases">
        <authorList>
            <person name="de Groot N.N."/>
        </authorList>
    </citation>
    <scope>NUCLEOTIDE SEQUENCE [LARGE SCALE GENOMIC DNA]</scope>
    <source>
        <strain evidence="2 3">CGMCC 1.7005</strain>
    </source>
</reference>
<keyword evidence="1" id="KW-0812">Transmembrane</keyword>
<evidence type="ECO:0000256" key="1">
    <source>
        <dbReference type="SAM" id="Phobius"/>
    </source>
</evidence>
<gene>
    <name evidence="2" type="ORF">SAMN05216474_3077</name>
</gene>
<organism evidence="2 3">
    <name type="scientific">Lishizhenia tianjinensis</name>
    <dbReference type="NCBI Taxonomy" id="477690"/>
    <lineage>
        <taxon>Bacteria</taxon>
        <taxon>Pseudomonadati</taxon>
        <taxon>Bacteroidota</taxon>
        <taxon>Flavobacteriia</taxon>
        <taxon>Flavobacteriales</taxon>
        <taxon>Crocinitomicaceae</taxon>
        <taxon>Lishizhenia</taxon>
    </lineage>
</organism>
<dbReference type="EMBL" id="FPAS01000007">
    <property type="protein sequence ID" value="SFT90661.1"/>
    <property type="molecule type" value="Genomic_DNA"/>
</dbReference>
<accession>A0A1I7BU76</accession>
<evidence type="ECO:0000313" key="2">
    <source>
        <dbReference type="EMBL" id="SFT90661.1"/>
    </source>
</evidence>
<dbReference type="Proteomes" id="UP000236454">
    <property type="component" value="Unassembled WGS sequence"/>
</dbReference>
<keyword evidence="1" id="KW-1133">Transmembrane helix</keyword>
<proteinExistence type="predicted"/>
<feature type="transmembrane region" description="Helical" evidence="1">
    <location>
        <begin position="34"/>
        <end position="54"/>
    </location>
</feature>
<keyword evidence="1" id="KW-0472">Membrane</keyword>
<sequence>MKFKLSPLTSDIVLSIYIVVTLAFRFYYESAANVTPGLSLAFGVCFLIFPIVLIKAKFLNPNWFGLFKSKKS</sequence>
<feature type="transmembrane region" description="Helical" evidence="1">
    <location>
        <begin position="12"/>
        <end position="28"/>
    </location>
</feature>
<keyword evidence="3" id="KW-1185">Reference proteome</keyword>
<dbReference type="AlphaFoldDB" id="A0A1I7BU76"/>
<dbReference type="OrthoDB" id="1190857at2"/>
<evidence type="ECO:0000313" key="3">
    <source>
        <dbReference type="Proteomes" id="UP000236454"/>
    </source>
</evidence>
<name>A0A1I7BU76_9FLAO</name>
<protein>
    <submittedName>
        <fullName evidence="2">Uncharacterized protein</fullName>
    </submittedName>
</protein>